<protein>
    <recommendedName>
        <fullName evidence="1">DUF6536 domain-containing protein</fullName>
    </recommendedName>
</protein>
<feature type="domain" description="DUF6536" evidence="1">
    <location>
        <begin position="67"/>
        <end position="109"/>
    </location>
</feature>
<sequence>MLFLLSRMRTTCIAQKHVDIVADAAFQRLYWLAAGRQRELHYTRGHVDNAARVYDQLHQANPRRGEGLHVLRGHRQRSAAKVSLAIHLAINVASTAVLASSNFFVQVLNYMGLQILPRSPIIFSRLVGRSEFDDSDCNVFLDSSFHREEMTKPVFHAAEAGAIEKADCAFLVRILASINAN</sequence>
<gene>
    <name evidence="2" type="ORF">PG986_007539</name>
</gene>
<name>A0ABR1QDM2_9PEZI</name>
<dbReference type="InterPro" id="IPR046623">
    <property type="entry name" value="DUF6536"/>
</dbReference>
<accession>A0ABR1QDM2</accession>
<evidence type="ECO:0000313" key="3">
    <source>
        <dbReference type="Proteomes" id="UP001391051"/>
    </source>
</evidence>
<dbReference type="GeneID" id="92076823"/>
<proteinExistence type="predicted"/>
<dbReference type="Proteomes" id="UP001391051">
    <property type="component" value="Unassembled WGS sequence"/>
</dbReference>
<keyword evidence="3" id="KW-1185">Reference proteome</keyword>
<evidence type="ECO:0000259" key="1">
    <source>
        <dbReference type="Pfam" id="PF20163"/>
    </source>
</evidence>
<dbReference type="EMBL" id="JAQQWE010000005">
    <property type="protein sequence ID" value="KAK7951811.1"/>
    <property type="molecule type" value="Genomic_DNA"/>
</dbReference>
<organism evidence="2 3">
    <name type="scientific">Apiospora aurea</name>
    <dbReference type="NCBI Taxonomy" id="335848"/>
    <lineage>
        <taxon>Eukaryota</taxon>
        <taxon>Fungi</taxon>
        <taxon>Dikarya</taxon>
        <taxon>Ascomycota</taxon>
        <taxon>Pezizomycotina</taxon>
        <taxon>Sordariomycetes</taxon>
        <taxon>Xylariomycetidae</taxon>
        <taxon>Amphisphaeriales</taxon>
        <taxon>Apiosporaceae</taxon>
        <taxon>Apiospora</taxon>
    </lineage>
</organism>
<dbReference type="RefSeq" id="XP_066699873.1">
    <property type="nucleotide sequence ID" value="XM_066843761.1"/>
</dbReference>
<reference evidence="2 3" key="1">
    <citation type="submission" date="2023-01" db="EMBL/GenBank/DDBJ databases">
        <title>Analysis of 21 Apiospora genomes using comparative genomics revels a genus with tremendous synthesis potential of carbohydrate active enzymes and secondary metabolites.</title>
        <authorList>
            <person name="Sorensen T."/>
        </authorList>
    </citation>
    <scope>NUCLEOTIDE SEQUENCE [LARGE SCALE GENOMIC DNA]</scope>
    <source>
        <strain evidence="2 3">CBS 24483</strain>
    </source>
</reference>
<evidence type="ECO:0000313" key="2">
    <source>
        <dbReference type="EMBL" id="KAK7951811.1"/>
    </source>
</evidence>
<comment type="caution">
    <text evidence="2">The sequence shown here is derived from an EMBL/GenBank/DDBJ whole genome shotgun (WGS) entry which is preliminary data.</text>
</comment>
<dbReference type="Pfam" id="PF20163">
    <property type="entry name" value="DUF6536"/>
    <property type="match status" value="1"/>
</dbReference>